<dbReference type="AlphaFoldDB" id="A0AAD4ZMC9"/>
<organism evidence="1 2">
    <name type="scientific">Prunus dulcis</name>
    <name type="common">Almond</name>
    <name type="synonym">Amygdalus dulcis</name>
    <dbReference type="NCBI Taxonomy" id="3755"/>
    <lineage>
        <taxon>Eukaryota</taxon>
        <taxon>Viridiplantae</taxon>
        <taxon>Streptophyta</taxon>
        <taxon>Embryophyta</taxon>
        <taxon>Tracheophyta</taxon>
        <taxon>Spermatophyta</taxon>
        <taxon>Magnoliopsida</taxon>
        <taxon>eudicotyledons</taxon>
        <taxon>Gunneridae</taxon>
        <taxon>Pentapetalae</taxon>
        <taxon>rosids</taxon>
        <taxon>fabids</taxon>
        <taxon>Rosales</taxon>
        <taxon>Rosaceae</taxon>
        <taxon>Amygdaloideae</taxon>
        <taxon>Amygdaleae</taxon>
        <taxon>Prunus</taxon>
    </lineage>
</organism>
<dbReference type="EMBL" id="JAJFAZ020000001">
    <property type="protein sequence ID" value="KAI5350695.1"/>
    <property type="molecule type" value="Genomic_DNA"/>
</dbReference>
<dbReference type="PANTHER" id="PTHR10775">
    <property type="entry name" value="OS08G0208400 PROTEIN"/>
    <property type="match status" value="1"/>
</dbReference>
<dbReference type="Proteomes" id="UP001054821">
    <property type="component" value="Chromosome 1"/>
</dbReference>
<evidence type="ECO:0000313" key="1">
    <source>
        <dbReference type="EMBL" id="KAI5350695.1"/>
    </source>
</evidence>
<evidence type="ECO:0000313" key="2">
    <source>
        <dbReference type="Proteomes" id="UP001054821"/>
    </source>
</evidence>
<proteinExistence type="predicted"/>
<comment type="caution">
    <text evidence="1">The sequence shown here is derived from an EMBL/GenBank/DDBJ whole genome shotgun (WGS) entry which is preliminary data.</text>
</comment>
<dbReference type="PANTHER" id="PTHR10775:SF185">
    <property type="entry name" value="OS08G0208400 PROTEIN"/>
    <property type="match status" value="1"/>
</dbReference>
<sequence>MFDDVFHRMDGDKEPMEEKNYIICNKDSIMGVAATNHRGNVDNYERLLHEAQQPLYDGCTDFTVLTVVVELLHCKVDSQWTNKCFDRMLEIKRRMCPKPNYLPESYNACKKMLRGLGLGYENIHACINDCVLFYKEHEKKDKCPFCNEPRYKHSERKQRKKVPQKVLRYLPLKDRLQRLFMSRHTASAMRWHKDKRIEEEGVMRHPADSIAWKEFDKTCAEFAEDPRNVRLGLATDGFNPFGNMSTSYSMCPVILVPYNLLP</sequence>
<reference evidence="1 2" key="1">
    <citation type="journal article" date="2022" name="G3 (Bethesda)">
        <title>Whole-genome sequence and methylome profiling of the almond [Prunus dulcis (Mill.) D.A. Webb] cultivar 'Nonpareil'.</title>
        <authorList>
            <person name="D'Amico-Willman K.M."/>
            <person name="Ouma W.Z."/>
            <person name="Meulia T."/>
            <person name="Sideli G.M."/>
            <person name="Gradziel T.M."/>
            <person name="Fresnedo-Ramirez J."/>
        </authorList>
    </citation>
    <scope>NUCLEOTIDE SEQUENCE [LARGE SCALE GENOMIC DNA]</scope>
    <source>
        <strain evidence="1">Clone GOH B32 T37-40</strain>
    </source>
</reference>
<protein>
    <submittedName>
        <fullName evidence="1">Uncharacterized protein</fullName>
    </submittedName>
</protein>
<accession>A0AAD4ZMC9</accession>
<keyword evidence="2" id="KW-1185">Reference proteome</keyword>
<dbReference type="Pfam" id="PF02992">
    <property type="entry name" value="Transposase_21"/>
    <property type="match status" value="1"/>
</dbReference>
<dbReference type="InterPro" id="IPR004242">
    <property type="entry name" value="Transposase_21"/>
</dbReference>
<gene>
    <name evidence="1" type="ORF">L3X38_003586</name>
</gene>
<name>A0AAD4ZMC9_PRUDU</name>